<protein>
    <recommendedName>
        <fullName evidence="6">Luciferase-like domain-containing protein</fullName>
    </recommendedName>
</protein>
<evidence type="ECO:0000256" key="1">
    <source>
        <dbReference type="ARBA" id="ARBA00022630"/>
    </source>
</evidence>
<dbReference type="GO" id="GO:0004497">
    <property type="term" value="F:monooxygenase activity"/>
    <property type="evidence" value="ECO:0007669"/>
    <property type="project" value="UniProtKB-KW"/>
</dbReference>
<dbReference type="InterPro" id="IPR051260">
    <property type="entry name" value="Diverse_substr_monoxygenases"/>
</dbReference>
<keyword evidence="2" id="KW-0288">FMN</keyword>
<evidence type="ECO:0000256" key="3">
    <source>
        <dbReference type="ARBA" id="ARBA00023002"/>
    </source>
</evidence>
<proteinExistence type="inferred from homology"/>
<keyword evidence="8" id="KW-1185">Reference proteome</keyword>
<dbReference type="EMBL" id="BONZ01000146">
    <property type="protein sequence ID" value="GIH21620.1"/>
    <property type="molecule type" value="Genomic_DNA"/>
</dbReference>
<dbReference type="Proteomes" id="UP000642748">
    <property type="component" value="Unassembled WGS sequence"/>
</dbReference>
<dbReference type="SUPFAM" id="SSF51679">
    <property type="entry name" value="Bacterial luciferase-like"/>
    <property type="match status" value="1"/>
</dbReference>
<name>A0A8J3R5E3_9ACTN</name>
<evidence type="ECO:0000256" key="2">
    <source>
        <dbReference type="ARBA" id="ARBA00022643"/>
    </source>
</evidence>
<sequence>MTLLAALAATTERIGLIATASTTYTEPFNLARTFASLDHLSSGRIGWNIVTSSAADAAANFGREEMPHERRYRRADEYLDVVTRLWDSWADAARILNKETGIALAPGRANAIDYLGQEFQVRGPLNVPRSPQGHPVLVQAGSSPDGRAFAARWAEVVFTAAQTLADAQGFYSDLKARVAVLGRDPNW</sequence>
<dbReference type="Pfam" id="PF00296">
    <property type="entry name" value="Bac_luciferase"/>
    <property type="match status" value="1"/>
</dbReference>
<evidence type="ECO:0000313" key="8">
    <source>
        <dbReference type="Proteomes" id="UP000642748"/>
    </source>
</evidence>
<evidence type="ECO:0000259" key="6">
    <source>
        <dbReference type="Pfam" id="PF00296"/>
    </source>
</evidence>
<evidence type="ECO:0000313" key="7">
    <source>
        <dbReference type="EMBL" id="GIH21620.1"/>
    </source>
</evidence>
<dbReference type="PANTHER" id="PTHR30011:SF16">
    <property type="entry name" value="C2H2 FINGER DOMAIN TRANSCRIPTION FACTOR (EUROFUNG)-RELATED"/>
    <property type="match status" value="1"/>
</dbReference>
<evidence type="ECO:0000256" key="4">
    <source>
        <dbReference type="ARBA" id="ARBA00023033"/>
    </source>
</evidence>
<dbReference type="InterPro" id="IPR011251">
    <property type="entry name" value="Luciferase-like_dom"/>
</dbReference>
<keyword evidence="3" id="KW-0560">Oxidoreductase</keyword>
<dbReference type="Gene3D" id="3.20.20.30">
    <property type="entry name" value="Luciferase-like domain"/>
    <property type="match status" value="1"/>
</dbReference>
<organism evidence="7 8">
    <name type="scientific">Rugosimonospora africana</name>
    <dbReference type="NCBI Taxonomy" id="556532"/>
    <lineage>
        <taxon>Bacteria</taxon>
        <taxon>Bacillati</taxon>
        <taxon>Actinomycetota</taxon>
        <taxon>Actinomycetes</taxon>
        <taxon>Micromonosporales</taxon>
        <taxon>Micromonosporaceae</taxon>
        <taxon>Rugosimonospora</taxon>
    </lineage>
</organism>
<accession>A0A8J3R5E3</accession>
<dbReference type="AlphaFoldDB" id="A0A8J3R5E3"/>
<keyword evidence="1" id="KW-0285">Flavoprotein</keyword>
<evidence type="ECO:0000256" key="5">
    <source>
        <dbReference type="ARBA" id="ARBA00033748"/>
    </source>
</evidence>
<keyword evidence="4" id="KW-0503">Monooxygenase</keyword>
<dbReference type="GO" id="GO:0016705">
    <property type="term" value="F:oxidoreductase activity, acting on paired donors, with incorporation or reduction of molecular oxygen"/>
    <property type="evidence" value="ECO:0007669"/>
    <property type="project" value="InterPro"/>
</dbReference>
<dbReference type="PANTHER" id="PTHR30011">
    <property type="entry name" value="ALKANESULFONATE MONOOXYGENASE-RELATED"/>
    <property type="match status" value="1"/>
</dbReference>
<feature type="domain" description="Luciferase-like" evidence="6">
    <location>
        <begin position="1"/>
        <end position="185"/>
    </location>
</feature>
<gene>
    <name evidence="7" type="ORF">Raf01_97920</name>
</gene>
<dbReference type="InterPro" id="IPR016215">
    <property type="entry name" value="NTA_MOA"/>
</dbReference>
<dbReference type="InterPro" id="IPR036661">
    <property type="entry name" value="Luciferase-like_sf"/>
</dbReference>
<comment type="similarity">
    <text evidence="5">Belongs to the NtaA/SnaA/DszA monooxygenase family.</text>
</comment>
<reference evidence="7" key="1">
    <citation type="submission" date="2021-01" db="EMBL/GenBank/DDBJ databases">
        <title>Whole genome shotgun sequence of Rugosimonospora africana NBRC 104875.</title>
        <authorList>
            <person name="Komaki H."/>
            <person name="Tamura T."/>
        </authorList>
    </citation>
    <scope>NUCLEOTIDE SEQUENCE</scope>
    <source>
        <strain evidence="7">NBRC 104875</strain>
    </source>
</reference>
<comment type="caution">
    <text evidence="7">The sequence shown here is derived from an EMBL/GenBank/DDBJ whole genome shotgun (WGS) entry which is preliminary data.</text>
</comment>
<dbReference type="NCBIfam" id="TIGR03860">
    <property type="entry name" value="FMN_nitrolo"/>
    <property type="match status" value="1"/>
</dbReference>